<sequence>MDTKEGRTMEDAHVYQHDFNNVPGQGYFAIFDGHAGKFAAEWCRDNMSEILSDELKTSPDMDVREVMKNVFLKADDQLETESAKAGAIRLTYDHKGTDEHESKRITEKGGVLAVTRSLGDFSMKEFVVGAPFTTCIDLCDEDEFLIIACDGVCI</sequence>
<organism evidence="7 8">
    <name type="scientific">Malassezia equina</name>
    <dbReference type="NCBI Taxonomy" id="1381935"/>
    <lineage>
        <taxon>Eukaryota</taxon>
        <taxon>Fungi</taxon>
        <taxon>Dikarya</taxon>
        <taxon>Basidiomycota</taxon>
        <taxon>Ustilaginomycotina</taxon>
        <taxon>Malasseziomycetes</taxon>
        <taxon>Malasseziales</taxon>
        <taxon>Malasseziaceae</taxon>
        <taxon>Malassezia</taxon>
    </lineage>
</organism>
<dbReference type="Gene3D" id="3.60.40.10">
    <property type="entry name" value="PPM-type phosphatase domain"/>
    <property type="match status" value="2"/>
</dbReference>
<proteinExistence type="inferred from homology"/>
<dbReference type="InterPro" id="IPR001932">
    <property type="entry name" value="PPM-type_phosphatase-like_dom"/>
</dbReference>
<evidence type="ECO:0000259" key="6">
    <source>
        <dbReference type="PROSITE" id="PS51746"/>
    </source>
</evidence>
<feature type="domain" description="PPM-type phosphatase" evidence="6">
    <location>
        <begin position="1"/>
        <end position="154"/>
    </location>
</feature>
<evidence type="ECO:0000256" key="1">
    <source>
        <dbReference type="ARBA" id="ARBA00006702"/>
    </source>
</evidence>
<dbReference type="SMART" id="SM00332">
    <property type="entry name" value="PP2Cc"/>
    <property type="match status" value="1"/>
</dbReference>
<comment type="similarity">
    <text evidence="1 5">Belongs to the PP2C family.</text>
</comment>
<evidence type="ECO:0000256" key="4">
    <source>
        <dbReference type="ARBA" id="ARBA00022912"/>
    </source>
</evidence>
<keyword evidence="2" id="KW-0479">Metal-binding</keyword>
<dbReference type="PANTHER" id="PTHR13832:SF837">
    <property type="entry name" value="PROTEIN PHOSPHATASE 2C-LIKE DOMAIN-CONTAINING PROTEIN 1"/>
    <property type="match status" value="1"/>
</dbReference>
<keyword evidence="3 5" id="KW-0378">Hydrolase</keyword>
<protein>
    <submittedName>
        <fullName evidence="7">Protein-serine/threonine phosphatase</fullName>
        <ecNumber evidence="7">3.1.3.16</ecNumber>
    </submittedName>
</protein>
<dbReference type="Proteomes" id="UP001214415">
    <property type="component" value="Chromosome 2"/>
</dbReference>
<reference evidence="7" key="1">
    <citation type="submission" date="2023-03" db="EMBL/GenBank/DDBJ databases">
        <title>Mating type loci evolution in Malassezia.</title>
        <authorList>
            <person name="Coelho M.A."/>
        </authorList>
    </citation>
    <scope>NUCLEOTIDE SEQUENCE</scope>
    <source>
        <strain evidence="7">CBS 12830</strain>
    </source>
</reference>
<dbReference type="InterPro" id="IPR015655">
    <property type="entry name" value="PP2C"/>
</dbReference>
<evidence type="ECO:0000256" key="5">
    <source>
        <dbReference type="RuleBase" id="RU003465"/>
    </source>
</evidence>
<dbReference type="CDD" id="cd00143">
    <property type="entry name" value="PP2Cc"/>
    <property type="match status" value="1"/>
</dbReference>
<dbReference type="EMBL" id="CP119901">
    <property type="protein sequence ID" value="WFD22147.1"/>
    <property type="molecule type" value="Genomic_DNA"/>
</dbReference>
<name>A0AAF0IYF8_9BASI</name>
<dbReference type="GO" id="GO:0046872">
    <property type="term" value="F:metal ion binding"/>
    <property type="evidence" value="ECO:0007669"/>
    <property type="project" value="UniProtKB-KW"/>
</dbReference>
<evidence type="ECO:0000256" key="3">
    <source>
        <dbReference type="ARBA" id="ARBA00022801"/>
    </source>
</evidence>
<dbReference type="GO" id="GO:0004722">
    <property type="term" value="F:protein serine/threonine phosphatase activity"/>
    <property type="evidence" value="ECO:0007669"/>
    <property type="project" value="UniProtKB-EC"/>
</dbReference>
<dbReference type="PANTHER" id="PTHR13832">
    <property type="entry name" value="PROTEIN PHOSPHATASE 2C"/>
    <property type="match status" value="1"/>
</dbReference>
<dbReference type="SUPFAM" id="SSF81606">
    <property type="entry name" value="PP2C-like"/>
    <property type="match status" value="1"/>
</dbReference>
<accession>A0AAF0IYF8</accession>
<dbReference type="InterPro" id="IPR000222">
    <property type="entry name" value="PP2C_BS"/>
</dbReference>
<dbReference type="AlphaFoldDB" id="A0AAF0IYF8"/>
<evidence type="ECO:0000313" key="8">
    <source>
        <dbReference type="Proteomes" id="UP001214415"/>
    </source>
</evidence>
<dbReference type="PROSITE" id="PS51746">
    <property type="entry name" value="PPM_2"/>
    <property type="match status" value="1"/>
</dbReference>
<gene>
    <name evidence="7" type="primary">MgPP2CL-1</name>
    <name evidence="7" type="ORF">MEQU1_000809</name>
</gene>
<dbReference type="Pfam" id="PF00481">
    <property type="entry name" value="PP2C"/>
    <property type="match status" value="2"/>
</dbReference>
<keyword evidence="4 5" id="KW-0904">Protein phosphatase</keyword>
<dbReference type="InterPro" id="IPR036457">
    <property type="entry name" value="PPM-type-like_dom_sf"/>
</dbReference>
<keyword evidence="8" id="KW-1185">Reference proteome</keyword>
<evidence type="ECO:0000256" key="2">
    <source>
        <dbReference type="ARBA" id="ARBA00022723"/>
    </source>
</evidence>
<dbReference type="PROSITE" id="PS01032">
    <property type="entry name" value="PPM_1"/>
    <property type="match status" value="1"/>
</dbReference>
<dbReference type="EC" id="3.1.3.16" evidence="7"/>
<evidence type="ECO:0000313" key="7">
    <source>
        <dbReference type="EMBL" id="WFD22147.1"/>
    </source>
</evidence>